<dbReference type="InterPro" id="IPR003661">
    <property type="entry name" value="HisK_dim/P_dom"/>
</dbReference>
<evidence type="ECO:0000256" key="3">
    <source>
        <dbReference type="ARBA" id="ARBA00022553"/>
    </source>
</evidence>
<accession>A0A2G1DLB8</accession>
<dbReference type="InterPro" id="IPR011006">
    <property type="entry name" value="CheY-like_superfamily"/>
</dbReference>
<evidence type="ECO:0000259" key="6">
    <source>
        <dbReference type="PROSITE" id="PS50110"/>
    </source>
</evidence>
<keyword evidence="3 4" id="KW-0597">Phosphoprotein</keyword>
<dbReference type="Gene3D" id="3.40.50.2300">
    <property type="match status" value="1"/>
</dbReference>
<dbReference type="InterPro" id="IPR036890">
    <property type="entry name" value="HATPase_C_sf"/>
</dbReference>
<evidence type="ECO:0000256" key="4">
    <source>
        <dbReference type="PROSITE-ProRule" id="PRU00169"/>
    </source>
</evidence>
<dbReference type="CDD" id="cd00082">
    <property type="entry name" value="HisKA"/>
    <property type="match status" value="1"/>
</dbReference>
<dbReference type="SMART" id="SM00448">
    <property type="entry name" value="REC"/>
    <property type="match status" value="1"/>
</dbReference>
<dbReference type="EMBL" id="CP032098">
    <property type="protein sequence ID" value="AXX92039.1"/>
    <property type="molecule type" value="Genomic_DNA"/>
</dbReference>
<dbReference type="PANTHER" id="PTHR43547">
    <property type="entry name" value="TWO-COMPONENT HISTIDINE KINASE"/>
    <property type="match status" value="1"/>
</dbReference>
<dbReference type="EMBL" id="NXFY01000001">
    <property type="protein sequence ID" value="PHO19271.1"/>
    <property type="molecule type" value="Genomic_DNA"/>
</dbReference>
<dbReference type="SUPFAM" id="SSF55874">
    <property type="entry name" value="ATPase domain of HSP90 chaperone/DNA topoisomerase II/histidine kinase"/>
    <property type="match status" value="1"/>
</dbReference>
<organism evidence="8 9">
    <name type="scientific">Malaciobacter molluscorum LMG 25693</name>
    <dbReference type="NCBI Taxonomy" id="870501"/>
    <lineage>
        <taxon>Bacteria</taxon>
        <taxon>Pseudomonadati</taxon>
        <taxon>Campylobacterota</taxon>
        <taxon>Epsilonproteobacteria</taxon>
        <taxon>Campylobacterales</taxon>
        <taxon>Arcobacteraceae</taxon>
        <taxon>Malaciobacter</taxon>
    </lineage>
</organism>
<dbReference type="InterPro" id="IPR036097">
    <property type="entry name" value="HisK_dim/P_sf"/>
</dbReference>
<dbReference type="PROSITE" id="PS50109">
    <property type="entry name" value="HIS_KIN"/>
    <property type="match status" value="1"/>
</dbReference>
<reference evidence="8 9" key="1">
    <citation type="submission" date="2017-09" db="EMBL/GenBank/DDBJ databases">
        <title>Arcobacter canalis sp. nov., a new species isolated from a water canal contaminated with urban sewage.</title>
        <authorList>
            <person name="Perez-Cataluna A."/>
            <person name="Salas-Masso N."/>
            <person name="Figueras M.J."/>
        </authorList>
    </citation>
    <scope>NUCLEOTIDE SEQUENCE [LARGE SCALE GENOMIC DNA]</scope>
    <source>
        <strain evidence="8 9">F98-3</strain>
    </source>
</reference>
<feature type="domain" description="Response regulatory" evidence="6">
    <location>
        <begin position="5"/>
        <end position="123"/>
    </location>
</feature>
<evidence type="ECO:0000256" key="2">
    <source>
        <dbReference type="ARBA" id="ARBA00012438"/>
    </source>
</evidence>
<dbReference type="KEGG" id="amol:AMOL_1055"/>
<evidence type="ECO:0000313" key="9">
    <source>
        <dbReference type="Proteomes" id="UP000221222"/>
    </source>
</evidence>
<evidence type="ECO:0000313" key="7">
    <source>
        <dbReference type="EMBL" id="AXX92039.1"/>
    </source>
</evidence>
<dbReference type="InterPro" id="IPR001789">
    <property type="entry name" value="Sig_transdc_resp-reg_receiver"/>
</dbReference>
<protein>
    <recommendedName>
        <fullName evidence="2">histidine kinase</fullName>
        <ecNumber evidence="2">2.7.13.3</ecNumber>
    </recommendedName>
</protein>
<proteinExistence type="predicted"/>
<dbReference type="InterPro" id="IPR005467">
    <property type="entry name" value="His_kinase_dom"/>
</dbReference>
<feature type="domain" description="Histidine kinase" evidence="5">
    <location>
        <begin position="158"/>
        <end position="370"/>
    </location>
</feature>
<gene>
    <name evidence="7" type="ORF">AMOL_1055</name>
    <name evidence="8" type="ORF">CPU12_00390</name>
</gene>
<dbReference type="SMART" id="SM00387">
    <property type="entry name" value="HATPase_c"/>
    <property type="match status" value="1"/>
</dbReference>
<evidence type="ECO:0000313" key="8">
    <source>
        <dbReference type="EMBL" id="PHO19271.1"/>
    </source>
</evidence>
<dbReference type="PRINTS" id="PR00344">
    <property type="entry name" value="BCTRLSENSOR"/>
</dbReference>
<dbReference type="Proteomes" id="UP000262712">
    <property type="component" value="Chromosome"/>
</dbReference>
<keyword evidence="8" id="KW-0418">Kinase</keyword>
<sequence>MEKFSILLVDDVAENIHSLKMMIEDSFDVKIFSALSAQEGMEILMKNEINLILTDVQMPEIDGFEFAEYLKGIEKTKDIPLIFITGIYDKDEYKRKGYDIGAIEYITKPIDDVLLDAKLKVYIDIFERSKARQDEIEQKNEILIHQAKMATMGEMIGVIAHQLKQPLNILSLYCNDVKDTYKLGEIDDAFIDDFSKNTKENIEFMSKTIDGFRDFFNPKKSKKIFQLKKVIDNSVKLLHKQLETNKVELTIDINDEEVYGVDSELEQVVLNLITNAQDAFIERKVEDRKINITSGSHKNYTILVVEDSAGGIKEDNLDKIFDPYFTTKETGTGTGLYMVKLVVKTSFGGDLKLENSNIGAKFILILPNQSLTK</sequence>
<reference evidence="7 10" key="2">
    <citation type="submission" date="2018-08" db="EMBL/GenBank/DDBJ databases">
        <title>Complete genome of the Arcobacter molluscorum type strain LMG 25693.</title>
        <authorList>
            <person name="Miller W.G."/>
            <person name="Yee E."/>
            <person name="Bono J.L."/>
        </authorList>
    </citation>
    <scope>NUCLEOTIDE SEQUENCE [LARGE SCALE GENOMIC DNA]</scope>
    <source>
        <strain evidence="7 10">CECT 7696</strain>
    </source>
</reference>
<dbReference type="InterPro" id="IPR003594">
    <property type="entry name" value="HATPase_dom"/>
</dbReference>
<evidence type="ECO:0000259" key="5">
    <source>
        <dbReference type="PROSITE" id="PS50109"/>
    </source>
</evidence>
<dbReference type="GO" id="GO:0000155">
    <property type="term" value="F:phosphorelay sensor kinase activity"/>
    <property type="evidence" value="ECO:0007669"/>
    <property type="project" value="InterPro"/>
</dbReference>
<comment type="catalytic activity">
    <reaction evidence="1">
        <text>ATP + protein L-histidine = ADP + protein N-phospho-L-histidine.</text>
        <dbReference type="EC" id="2.7.13.3"/>
    </reaction>
</comment>
<dbReference type="InterPro" id="IPR004358">
    <property type="entry name" value="Sig_transdc_His_kin-like_C"/>
</dbReference>
<dbReference type="SUPFAM" id="SSF52172">
    <property type="entry name" value="CheY-like"/>
    <property type="match status" value="1"/>
</dbReference>
<dbReference type="EC" id="2.7.13.3" evidence="2"/>
<dbReference type="Pfam" id="PF02518">
    <property type="entry name" value="HATPase_c"/>
    <property type="match status" value="1"/>
</dbReference>
<dbReference type="Gene3D" id="1.10.287.130">
    <property type="match status" value="1"/>
</dbReference>
<feature type="modified residue" description="4-aspartylphosphate" evidence="4">
    <location>
        <position position="55"/>
    </location>
</feature>
<name>A0A2G1DLB8_9BACT</name>
<dbReference type="AlphaFoldDB" id="A0A2G1DLB8"/>
<dbReference type="Proteomes" id="UP000221222">
    <property type="component" value="Unassembled WGS sequence"/>
</dbReference>
<dbReference type="PANTHER" id="PTHR43547:SF2">
    <property type="entry name" value="HYBRID SIGNAL TRANSDUCTION HISTIDINE KINASE C"/>
    <property type="match status" value="1"/>
</dbReference>
<dbReference type="PROSITE" id="PS50110">
    <property type="entry name" value="RESPONSE_REGULATORY"/>
    <property type="match status" value="1"/>
</dbReference>
<dbReference type="RefSeq" id="WP_099341088.1">
    <property type="nucleotide sequence ID" value="NZ_CP032098.1"/>
</dbReference>
<dbReference type="Pfam" id="PF00072">
    <property type="entry name" value="Response_reg"/>
    <property type="match status" value="1"/>
</dbReference>
<keyword evidence="8" id="KW-0808">Transferase</keyword>
<dbReference type="SUPFAM" id="SSF47384">
    <property type="entry name" value="Homodimeric domain of signal transducing histidine kinase"/>
    <property type="match status" value="1"/>
</dbReference>
<evidence type="ECO:0000256" key="1">
    <source>
        <dbReference type="ARBA" id="ARBA00000085"/>
    </source>
</evidence>
<evidence type="ECO:0000313" key="10">
    <source>
        <dbReference type="Proteomes" id="UP000262712"/>
    </source>
</evidence>
<keyword evidence="9" id="KW-1185">Reference proteome</keyword>
<dbReference type="Gene3D" id="3.30.565.10">
    <property type="entry name" value="Histidine kinase-like ATPase, C-terminal domain"/>
    <property type="match status" value="1"/>
</dbReference>